<dbReference type="Proteomes" id="UP000688947">
    <property type="component" value="Unassembled WGS sequence"/>
</dbReference>
<accession>A0A8T1UWU3</accession>
<dbReference type="EMBL" id="JAENGZ010000049">
    <property type="protein sequence ID" value="KAG6971606.1"/>
    <property type="molecule type" value="Genomic_DNA"/>
</dbReference>
<gene>
    <name evidence="2" type="ORF">JG687_00001924</name>
</gene>
<dbReference type="AlphaFoldDB" id="A0A8T1UWU3"/>
<evidence type="ECO:0000313" key="2">
    <source>
        <dbReference type="EMBL" id="KAG6971606.1"/>
    </source>
</evidence>
<proteinExistence type="predicted"/>
<protein>
    <recommendedName>
        <fullName evidence="4">Secreted protein</fullName>
    </recommendedName>
</protein>
<evidence type="ECO:0008006" key="4">
    <source>
        <dbReference type="Google" id="ProtNLM"/>
    </source>
</evidence>
<name>A0A8T1UWU3_9STRA</name>
<sequence length="81" mass="9941">MPQVSIFPALLLLLHTLHPMRLPYRTSEATGTTLSVMRARISITLEWREILWRIPMQVWRMMVWKITIAWKWRWRVILQER</sequence>
<organism evidence="2 3">
    <name type="scientific">Phytophthora cactorum</name>
    <dbReference type="NCBI Taxonomy" id="29920"/>
    <lineage>
        <taxon>Eukaryota</taxon>
        <taxon>Sar</taxon>
        <taxon>Stramenopiles</taxon>
        <taxon>Oomycota</taxon>
        <taxon>Peronosporomycetes</taxon>
        <taxon>Peronosporales</taxon>
        <taxon>Peronosporaceae</taxon>
        <taxon>Phytophthora</taxon>
    </lineage>
</organism>
<feature type="signal peptide" evidence="1">
    <location>
        <begin position="1"/>
        <end position="19"/>
    </location>
</feature>
<comment type="caution">
    <text evidence="2">The sequence shown here is derived from an EMBL/GenBank/DDBJ whole genome shotgun (WGS) entry which is preliminary data.</text>
</comment>
<evidence type="ECO:0000313" key="3">
    <source>
        <dbReference type="Proteomes" id="UP000688947"/>
    </source>
</evidence>
<keyword evidence="1" id="KW-0732">Signal</keyword>
<evidence type="ECO:0000256" key="1">
    <source>
        <dbReference type="SAM" id="SignalP"/>
    </source>
</evidence>
<reference evidence="2" key="1">
    <citation type="submission" date="2021-01" db="EMBL/GenBank/DDBJ databases">
        <title>Phytophthora aleatoria, a newly-described species from Pinus radiata is distinct from Phytophthora cactorum isolates based on comparative genomics.</title>
        <authorList>
            <person name="Mcdougal R."/>
            <person name="Panda P."/>
            <person name="Williams N."/>
            <person name="Studholme D.J."/>
        </authorList>
    </citation>
    <scope>NUCLEOTIDE SEQUENCE</scope>
    <source>
        <strain evidence="2">NZFS 3830</strain>
    </source>
</reference>
<feature type="chain" id="PRO_5035919091" description="Secreted protein" evidence="1">
    <location>
        <begin position="20"/>
        <end position="81"/>
    </location>
</feature>